<sequence>MADTDGSRNDGGRSVPAVILISSQSLEDFQELVAASSARGFLHKSAPSVRAIQELLGPGHHCDHRAERGESARQQTGRPRPRNASRLPRSPFCWARMVLFRRLYARAVAAEAVASGLCGEAC</sequence>
<name>A0A917Y620_9ACTN</name>
<reference evidence="2 3" key="1">
    <citation type="journal article" date="2014" name="Int. J. Syst. Evol. Microbiol.">
        <title>Complete genome sequence of Corynebacterium casei LMG S-19264T (=DSM 44701T), isolated from a smear-ripened cheese.</title>
        <authorList>
            <consortium name="US DOE Joint Genome Institute (JGI-PGF)"/>
            <person name="Walter F."/>
            <person name="Albersmeier A."/>
            <person name="Kalinowski J."/>
            <person name="Ruckert C."/>
        </authorList>
    </citation>
    <scope>NUCLEOTIDE SEQUENCE [LARGE SCALE GENOMIC DNA]</scope>
    <source>
        <strain evidence="2 3">CGMCC 4.7111</strain>
    </source>
</reference>
<evidence type="ECO:0000256" key="1">
    <source>
        <dbReference type="SAM" id="MobiDB-lite"/>
    </source>
</evidence>
<dbReference type="Proteomes" id="UP000600365">
    <property type="component" value="Unassembled WGS sequence"/>
</dbReference>
<feature type="region of interest" description="Disordered" evidence="1">
    <location>
        <begin position="57"/>
        <end position="88"/>
    </location>
</feature>
<dbReference type="AlphaFoldDB" id="A0A917Y620"/>
<protein>
    <submittedName>
        <fullName evidence="2">Uncharacterized protein</fullName>
    </submittedName>
</protein>
<gene>
    <name evidence="2" type="ORF">GCM10011579_042310</name>
</gene>
<feature type="compositionally biased region" description="Basic and acidic residues" evidence="1">
    <location>
        <begin position="60"/>
        <end position="71"/>
    </location>
</feature>
<evidence type="ECO:0000313" key="3">
    <source>
        <dbReference type="Proteomes" id="UP000600365"/>
    </source>
</evidence>
<comment type="caution">
    <text evidence="2">The sequence shown here is derived from an EMBL/GenBank/DDBJ whole genome shotgun (WGS) entry which is preliminary data.</text>
</comment>
<dbReference type="EMBL" id="BMMM01000007">
    <property type="protein sequence ID" value="GGN68675.1"/>
    <property type="molecule type" value="Genomic_DNA"/>
</dbReference>
<accession>A0A917Y620</accession>
<proteinExistence type="predicted"/>
<keyword evidence="3" id="KW-1185">Reference proteome</keyword>
<organism evidence="2 3">
    <name type="scientific">Streptomyces albiflavescens</name>
    <dbReference type="NCBI Taxonomy" id="1623582"/>
    <lineage>
        <taxon>Bacteria</taxon>
        <taxon>Bacillati</taxon>
        <taxon>Actinomycetota</taxon>
        <taxon>Actinomycetes</taxon>
        <taxon>Kitasatosporales</taxon>
        <taxon>Streptomycetaceae</taxon>
        <taxon>Streptomyces</taxon>
    </lineage>
</organism>
<evidence type="ECO:0000313" key="2">
    <source>
        <dbReference type="EMBL" id="GGN68675.1"/>
    </source>
</evidence>